<reference evidence="2" key="1">
    <citation type="journal article" date="2023" name="Nat. Plants">
        <title>Single-cell RNA sequencing provides a high-resolution roadmap for understanding the multicellular compartmentation of specialized metabolism.</title>
        <authorList>
            <person name="Sun S."/>
            <person name="Shen X."/>
            <person name="Li Y."/>
            <person name="Li Y."/>
            <person name="Wang S."/>
            <person name="Li R."/>
            <person name="Zhang H."/>
            <person name="Shen G."/>
            <person name="Guo B."/>
            <person name="Wei J."/>
            <person name="Xu J."/>
            <person name="St-Pierre B."/>
            <person name="Chen S."/>
            <person name="Sun C."/>
        </authorList>
    </citation>
    <scope>NUCLEOTIDE SEQUENCE [LARGE SCALE GENOMIC DNA]</scope>
</reference>
<dbReference type="Proteomes" id="UP001060085">
    <property type="component" value="Linkage Group LG08"/>
</dbReference>
<name>A0ACB9ZU72_CATRO</name>
<protein>
    <submittedName>
        <fullName evidence="1">Uncharacterized protein</fullName>
    </submittedName>
</protein>
<organism evidence="1 2">
    <name type="scientific">Catharanthus roseus</name>
    <name type="common">Madagascar periwinkle</name>
    <name type="synonym">Vinca rosea</name>
    <dbReference type="NCBI Taxonomy" id="4058"/>
    <lineage>
        <taxon>Eukaryota</taxon>
        <taxon>Viridiplantae</taxon>
        <taxon>Streptophyta</taxon>
        <taxon>Embryophyta</taxon>
        <taxon>Tracheophyta</taxon>
        <taxon>Spermatophyta</taxon>
        <taxon>Magnoliopsida</taxon>
        <taxon>eudicotyledons</taxon>
        <taxon>Gunneridae</taxon>
        <taxon>Pentapetalae</taxon>
        <taxon>asterids</taxon>
        <taxon>lamiids</taxon>
        <taxon>Gentianales</taxon>
        <taxon>Apocynaceae</taxon>
        <taxon>Rauvolfioideae</taxon>
        <taxon>Vinceae</taxon>
        <taxon>Catharanthinae</taxon>
        <taxon>Catharanthus</taxon>
    </lineage>
</organism>
<accession>A0ACB9ZU72</accession>
<keyword evidence="2" id="KW-1185">Reference proteome</keyword>
<evidence type="ECO:0000313" key="2">
    <source>
        <dbReference type="Proteomes" id="UP001060085"/>
    </source>
</evidence>
<gene>
    <name evidence="1" type="ORF">M9H77_37279</name>
</gene>
<proteinExistence type="predicted"/>
<evidence type="ECO:0000313" key="1">
    <source>
        <dbReference type="EMBL" id="KAI5651274.1"/>
    </source>
</evidence>
<comment type="caution">
    <text evidence="1">The sequence shown here is derived from an EMBL/GenBank/DDBJ whole genome shotgun (WGS) entry which is preliminary data.</text>
</comment>
<dbReference type="EMBL" id="CM044708">
    <property type="protein sequence ID" value="KAI5651274.1"/>
    <property type="molecule type" value="Genomic_DNA"/>
</dbReference>
<sequence>MGLIFPHVSVPMASILGKLPPPPLFNGARRPLLINLQKVELAASRGRQDRVAVYTKATSDSSESSTALTVFKSVQNVWDSPEDRIGLFGLGFAAVVGLWASANLITAIDKLPLIPTFLEFVGILFSSVSVVSASFRA</sequence>